<dbReference type="GeneID" id="11532393"/>
<evidence type="ECO:0000256" key="7">
    <source>
        <dbReference type="ARBA" id="ARBA00022989"/>
    </source>
</evidence>
<dbReference type="EMBL" id="HE612856">
    <property type="protein sequence ID" value="CCE61511.1"/>
    <property type="molecule type" value="Genomic_DNA"/>
</dbReference>
<evidence type="ECO:0000256" key="9">
    <source>
        <dbReference type="ARBA" id="ARBA00023136"/>
    </source>
</evidence>
<evidence type="ECO:0000256" key="10">
    <source>
        <dbReference type="ARBA" id="ARBA00023180"/>
    </source>
</evidence>
<dbReference type="AlphaFoldDB" id="G8BNN3"/>
<evidence type="ECO:0000256" key="8">
    <source>
        <dbReference type="ARBA" id="ARBA00023034"/>
    </source>
</evidence>
<dbReference type="PANTHER" id="PTHR31646">
    <property type="entry name" value="ALPHA-1,2-MANNOSYLTRANSFERASE MNN2"/>
    <property type="match status" value="1"/>
</dbReference>
<evidence type="ECO:0000256" key="6">
    <source>
        <dbReference type="ARBA" id="ARBA00022968"/>
    </source>
</evidence>
<keyword evidence="10" id="KW-0325">Glycoprotein</keyword>
<dbReference type="InterPro" id="IPR029044">
    <property type="entry name" value="Nucleotide-diphossugar_trans"/>
</dbReference>
<evidence type="ECO:0000313" key="13">
    <source>
        <dbReference type="Proteomes" id="UP000005666"/>
    </source>
</evidence>
<sequence length="642" mass="73982">MSVFSKRFSKLLKFSIIIVVLFLLFSYTHISESDLIPISIYDGIGLSDSDNDSKNSLNEYSNYLKGFLKQDNEGSVNYGANSHSGKGNSDKSKGSLAQGSKPPATSFSENAKTVEKNVNSSDRTKLLKEFYSQVFDSIRKYSPVGKCARKYKESCILTDNIPDRPENSEHWFKLTKKALENCLEFTPDEFKMLKSTHDNFVNSISKLTLPKQGYSKQGIVMVGGGKFSMLAFLIIKTLRNLGTTLPVEVFIPPVDEAEKDDFCKDVLPNFNAKCIFISDVLPEEQIKTFDFKGYQFKSLALISSSFEDLLLLDADNFPVKNLDNIFDQEPYKSKGLILWPDFWRRTTTPVYYQIADVPVDYTKRVRNSIDDLTPPEIYTENLDTVPLHDLQGTIPDPSTESGQLLINKKQHVPTLLLSLYYNINGPNWYYPMFTQKAAGEGDKETFIAAAVYYDLPFYQVKTKTGVDGYHQADNKGFRGVAMLQHDFVQDYKRFLKAKDKIQSIYKTVESRIFDKNYSLEDYYKNYILKTNSFDKNDEGEVDIMFVHSNLPKFDPISLWKQNELIVNGEHIRGYRAIEKLNNYDIELENFKTFNQYLCVEKTKFVHVEKHLENEQDRKSMCDYIKSRLEYLEKTHDSIFKKD</sequence>
<feature type="compositionally biased region" description="Polar residues" evidence="11">
    <location>
        <begin position="103"/>
        <end position="118"/>
    </location>
</feature>
<comment type="similarity">
    <text evidence="3">Belongs to the MNN1/MNT family.</text>
</comment>
<dbReference type="GO" id="GO:0046354">
    <property type="term" value="P:mannan biosynthetic process"/>
    <property type="evidence" value="ECO:0007669"/>
    <property type="project" value="TreeGrafter"/>
</dbReference>
<evidence type="ECO:0000256" key="5">
    <source>
        <dbReference type="ARBA" id="ARBA00022692"/>
    </source>
</evidence>
<keyword evidence="5" id="KW-0812">Transmembrane</keyword>
<accession>G8BNN3</accession>
<evidence type="ECO:0000256" key="2">
    <source>
        <dbReference type="ARBA" id="ARBA00004922"/>
    </source>
</evidence>
<keyword evidence="7" id="KW-1133">Transmembrane helix</keyword>
<dbReference type="GO" id="GO:0000139">
    <property type="term" value="C:Golgi membrane"/>
    <property type="evidence" value="ECO:0007669"/>
    <property type="project" value="UniProtKB-SubCell"/>
</dbReference>
<keyword evidence="8" id="KW-0333">Golgi apparatus</keyword>
<keyword evidence="4" id="KW-0808">Transferase</keyword>
<comment type="pathway">
    <text evidence="2">Protein modification; protein glycosylation.</text>
</comment>
<evidence type="ECO:0000256" key="1">
    <source>
        <dbReference type="ARBA" id="ARBA00004323"/>
    </source>
</evidence>
<reference evidence="12 13" key="1">
    <citation type="journal article" date="2011" name="Proc. Natl. Acad. Sci. U.S.A.">
        <title>Evolutionary erosion of yeast sex chromosomes by mating-type switching accidents.</title>
        <authorList>
            <person name="Gordon J.L."/>
            <person name="Armisen D."/>
            <person name="Proux-Wera E."/>
            <person name="Oheigeartaigh S.S."/>
            <person name="Byrne K.P."/>
            <person name="Wolfe K.H."/>
        </authorList>
    </citation>
    <scope>NUCLEOTIDE SEQUENCE [LARGE SCALE GENOMIC DNA]</scope>
    <source>
        <strain evidence="13">ATCC 24235 / CBS 4417 / NBRC 1672 / NRRL Y-8282 / UCD 70-5</strain>
    </source>
</reference>
<keyword evidence="9" id="KW-0472">Membrane</keyword>
<keyword evidence="6" id="KW-0735">Signal-anchor</keyword>
<dbReference type="SUPFAM" id="SSF53448">
    <property type="entry name" value="Nucleotide-diphospho-sugar transferases"/>
    <property type="match status" value="1"/>
</dbReference>
<dbReference type="FunFam" id="3.90.550.10:FF:000177">
    <property type="entry name" value="MNN5p Alpha-1,2-mannosyltransferase"/>
    <property type="match status" value="1"/>
</dbReference>
<feature type="region of interest" description="Disordered" evidence="11">
    <location>
        <begin position="78"/>
        <end position="118"/>
    </location>
</feature>
<dbReference type="Proteomes" id="UP000005666">
    <property type="component" value="Chromosome 1"/>
</dbReference>
<dbReference type="OMA" id="KGYQYKA"/>
<dbReference type="GO" id="GO:0000026">
    <property type="term" value="F:alpha-1,2-mannosyltransferase activity"/>
    <property type="evidence" value="ECO:0007669"/>
    <property type="project" value="TreeGrafter"/>
</dbReference>
<dbReference type="STRING" id="1071381.G8BNN3"/>
<dbReference type="Pfam" id="PF11051">
    <property type="entry name" value="Mannosyl_trans3"/>
    <property type="match status" value="1"/>
</dbReference>
<comment type="subcellular location">
    <subcellularLocation>
        <location evidence="1">Golgi apparatus membrane</location>
        <topology evidence="1">Single-pass type II membrane protein</topology>
    </subcellularLocation>
</comment>
<dbReference type="eggNOG" id="ENOG502QQ16">
    <property type="taxonomic scope" value="Eukaryota"/>
</dbReference>
<keyword evidence="13" id="KW-1185">Reference proteome</keyword>
<dbReference type="HOGENOM" id="CLU_013298_1_1_1"/>
<evidence type="ECO:0000256" key="3">
    <source>
        <dbReference type="ARBA" id="ARBA00009105"/>
    </source>
</evidence>
<evidence type="ECO:0008006" key="14">
    <source>
        <dbReference type="Google" id="ProtNLM"/>
    </source>
</evidence>
<dbReference type="RefSeq" id="XP_003683945.1">
    <property type="nucleotide sequence ID" value="XM_003683897.1"/>
</dbReference>
<evidence type="ECO:0000256" key="11">
    <source>
        <dbReference type="SAM" id="MobiDB-lite"/>
    </source>
</evidence>
<organism evidence="12 13">
    <name type="scientific">Tetrapisispora phaffii (strain ATCC 24235 / CBS 4417 / NBRC 1672 / NRRL Y-8282 / UCD 70-5)</name>
    <name type="common">Yeast</name>
    <name type="synonym">Fabospora phaffii</name>
    <dbReference type="NCBI Taxonomy" id="1071381"/>
    <lineage>
        <taxon>Eukaryota</taxon>
        <taxon>Fungi</taxon>
        <taxon>Dikarya</taxon>
        <taxon>Ascomycota</taxon>
        <taxon>Saccharomycotina</taxon>
        <taxon>Saccharomycetes</taxon>
        <taxon>Saccharomycetales</taxon>
        <taxon>Saccharomycetaceae</taxon>
        <taxon>Tetrapisispora</taxon>
    </lineage>
</organism>
<name>G8BNN3_TETPH</name>
<protein>
    <recommendedName>
        <fullName evidence="14">Alpha-1,2-mannosyltransferase MNN2</fullName>
    </recommendedName>
</protein>
<dbReference type="InterPro" id="IPR022751">
    <property type="entry name" value="Alpha_mannosyltransferase"/>
</dbReference>
<gene>
    <name evidence="12" type="primary">TPHA0A04380</name>
    <name evidence="12" type="ordered locus">TPHA_0A04380</name>
</gene>
<dbReference type="OrthoDB" id="430354at2759"/>
<dbReference type="KEGG" id="tpf:TPHA_0A04380"/>
<dbReference type="PANTHER" id="PTHR31646:SF1">
    <property type="entry name" value="ALPHA-1,2-MANNOSYLTRANSFERASE MNN2"/>
    <property type="match status" value="1"/>
</dbReference>
<proteinExistence type="inferred from homology"/>
<evidence type="ECO:0000313" key="12">
    <source>
        <dbReference type="EMBL" id="CCE61511.1"/>
    </source>
</evidence>
<evidence type="ECO:0000256" key="4">
    <source>
        <dbReference type="ARBA" id="ARBA00022679"/>
    </source>
</evidence>